<organism evidence="1 2">
    <name type="scientific">Salix udensis</name>
    <dbReference type="NCBI Taxonomy" id="889485"/>
    <lineage>
        <taxon>Eukaryota</taxon>
        <taxon>Viridiplantae</taxon>
        <taxon>Streptophyta</taxon>
        <taxon>Embryophyta</taxon>
        <taxon>Tracheophyta</taxon>
        <taxon>Spermatophyta</taxon>
        <taxon>Magnoliopsida</taxon>
        <taxon>eudicotyledons</taxon>
        <taxon>Gunneridae</taxon>
        <taxon>Pentapetalae</taxon>
        <taxon>rosids</taxon>
        <taxon>fabids</taxon>
        <taxon>Malpighiales</taxon>
        <taxon>Salicaceae</taxon>
        <taxon>Saliceae</taxon>
        <taxon>Salix</taxon>
    </lineage>
</organism>
<evidence type="ECO:0000313" key="2">
    <source>
        <dbReference type="Proteomes" id="UP001162972"/>
    </source>
</evidence>
<dbReference type="AlphaFoldDB" id="A0AAD6KJ93"/>
<dbReference type="EMBL" id="JAPFFJ010000006">
    <property type="protein sequence ID" value="KAJ6424471.1"/>
    <property type="molecule type" value="Genomic_DNA"/>
</dbReference>
<reference evidence="1 2" key="1">
    <citation type="journal article" date="2023" name="Int. J. Mol. Sci.">
        <title>De Novo Assembly and Annotation of 11 Diverse Shrub Willow (Salix) Genomes Reveals Novel Gene Organization in Sex-Linked Regions.</title>
        <authorList>
            <person name="Hyden B."/>
            <person name="Feng K."/>
            <person name="Yates T.B."/>
            <person name="Jawdy S."/>
            <person name="Cereghino C."/>
            <person name="Smart L.B."/>
            <person name="Muchero W."/>
        </authorList>
    </citation>
    <scope>NUCLEOTIDE SEQUENCE [LARGE SCALE GENOMIC DNA]</scope>
    <source>
        <tissue evidence="1">Shoot tip</tissue>
    </source>
</reference>
<name>A0AAD6KJ93_9ROSI</name>
<proteinExistence type="predicted"/>
<accession>A0AAD6KJ93</accession>
<comment type="caution">
    <text evidence="1">The sequence shown here is derived from an EMBL/GenBank/DDBJ whole genome shotgun (WGS) entry which is preliminary data.</text>
</comment>
<protein>
    <submittedName>
        <fullName evidence="1">Uncharacterized protein</fullName>
    </submittedName>
</protein>
<evidence type="ECO:0000313" key="1">
    <source>
        <dbReference type="EMBL" id="KAJ6424471.1"/>
    </source>
</evidence>
<gene>
    <name evidence="1" type="ORF">OIU84_025287</name>
</gene>
<dbReference type="Proteomes" id="UP001162972">
    <property type="component" value="Chromosome 16"/>
</dbReference>
<keyword evidence="2" id="KW-1185">Reference proteome</keyword>
<sequence>MQALPANTGIRVVVIVCPLSHPHFHSSSAGKVGAAPSKVFTIRTTGVHQCATAC</sequence>